<gene>
    <name evidence="8" type="ORF">FNB79_13215</name>
</gene>
<feature type="transmembrane region" description="Helical" evidence="7">
    <location>
        <begin position="235"/>
        <end position="255"/>
    </location>
</feature>
<protein>
    <submittedName>
        <fullName evidence="8">Divalent metal cation transporter</fullName>
    </submittedName>
</protein>
<evidence type="ECO:0000256" key="3">
    <source>
        <dbReference type="ARBA" id="ARBA00022692"/>
    </source>
</evidence>
<dbReference type="Pfam" id="PF01566">
    <property type="entry name" value="Nramp"/>
    <property type="match status" value="1"/>
</dbReference>
<dbReference type="GO" id="GO:0015086">
    <property type="term" value="F:cadmium ion transmembrane transporter activity"/>
    <property type="evidence" value="ECO:0007669"/>
    <property type="project" value="TreeGrafter"/>
</dbReference>
<feature type="transmembrane region" description="Helical" evidence="7">
    <location>
        <begin position="12"/>
        <end position="33"/>
    </location>
</feature>
<dbReference type="Proteomes" id="UP000319209">
    <property type="component" value="Chromosome"/>
</dbReference>
<evidence type="ECO:0000256" key="2">
    <source>
        <dbReference type="ARBA" id="ARBA00022448"/>
    </source>
</evidence>
<organism evidence="8 9">
    <name type="scientific">Formosa sediminum</name>
    <dbReference type="NCBI Taxonomy" id="2594004"/>
    <lineage>
        <taxon>Bacteria</taxon>
        <taxon>Pseudomonadati</taxon>
        <taxon>Bacteroidota</taxon>
        <taxon>Flavobacteriia</taxon>
        <taxon>Flavobacteriales</taxon>
        <taxon>Flavobacteriaceae</taxon>
        <taxon>Formosa</taxon>
    </lineage>
</organism>
<feature type="transmembrane region" description="Helical" evidence="7">
    <location>
        <begin position="120"/>
        <end position="145"/>
    </location>
</feature>
<dbReference type="GO" id="GO:0034755">
    <property type="term" value="P:iron ion transmembrane transport"/>
    <property type="evidence" value="ECO:0007669"/>
    <property type="project" value="TreeGrafter"/>
</dbReference>
<dbReference type="AlphaFoldDB" id="A0A516GTN8"/>
<dbReference type="GO" id="GO:0005886">
    <property type="term" value="C:plasma membrane"/>
    <property type="evidence" value="ECO:0007669"/>
    <property type="project" value="TreeGrafter"/>
</dbReference>
<dbReference type="InterPro" id="IPR001046">
    <property type="entry name" value="NRAMP_fam"/>
</dbReference>
<feature type="transmembrane region" description="Helical" evidence="7">
    <location>
        <begin position="345"/>
        <end position="368"/>
    </location>
</feature>
<keyword evidence="9" id="KW-1185">Reference proteome</keyword>
<dbReference type="PANTHER" id="PTHR11706:SF33">
    <property type="entry name" value="NATURAL RESISTANCE-ASSOCIATED MACROPHAGE PROTEIN 2"/>
    <property type="match status" value="1"/>
</dbReference>
<sequence length="410" mass="43918">MLKNWFKNIGPGPLVAAAFIGPGTVTVCTLAGVSFGFSLLWAMVLSVISTIVLQEMSARLGIITQKGLSEIIRTEIKQPVFKILAIALILSAIVIGNAAYEAGNISGGVLGLETIIGPHNLYLLGYTINTHSLLIGGIATFILYLGNYKILERILVALVTLMSLAFLLTAIITKPNLIAVLKGAFIPEVTKDSLLTIIALIGTTVVPYNLFLHASLVKQKWHTPNDLKFARKDTIIAVILGGLVSMCIMISAASIQTSEIHNAIDLAKGLEPLFGHLAKYFLAIGLFAAGITSAITAPLAAAFVMSGCLGWKDNMHTLKFKSVWGSIILLGVIFSSLGIKPIEIITFAQVTNGILLPVIAGFLIWIMNKTSILGNYKNTLKHNIFGGIILIISILLSVATLNKVFQLNLF</sequence>
<dbReference type="RefSeq" id="WP_143381761.1">
    <property type="nucleotide sequence ID" value="NZ_CP041637.1"/>
</dbReference>
<feature type="transmembrane region" description="Helical" evidence="7">
    <location>
        <begin position="323"/>
        <end position="339"/>
    </location>
</feature>
<evidence type="ECO:0000256" key="5">
    <source>
        <dbReference type="ARBA" id="ARBA00022989"/>
    </source>
</evidence>
<keyword evidence="6 7" id="KW-0472">Membrane</keyword>
<accession>A0A516GTN8</accession>
<dbReference type="GO" id="GO:0005384">
    <property type="term" value="F:manganese ion transmembrane transporter activity"/>
    <property type="evidence" value="ECO:0007669"/>
    <property type="project" value="TreeGrafter"/>
</dbReference>
<dbReference type="PRINTS" id="PR00447">
    <property type="entry name" value="NATRESASSCMP"/>
</dbReference>
<dbReference type="KEGG" id="fop:FNB79_13215"/>
<keyword evidence="2" id="KW-0813">Transport</keyword>
<keyword evidence="3 7" id="KW-0812">Transmembrane</keyword>
<evidence type="ECO:0000256" key="7">
    <source>
        <dbReference type="SAM" id="Phobius"/>
    </source>
</evidence>
<evidence type="ECO:0000256" key="6">
    <source>
        <dbReference type="ARBA" id="ARBA00023136"/>
    </source>
</evidence>
<evidence type="ECO:0000256" key="1">
    <source>
        <dbReference type="ARBA" id="ARBA00004141"/>
    </source>
</evidence>
<comment type="subcellular location">
    <subcellularLocation>
        <location evidence="1">Membrane</location>
        <topology evidence="1">Multi-pass membrane protein</topology>
    </subcellularLocation>
</comment>
<evidence type="ECO:0000313" key="9">
    <source>
        <dbReference type="Proteomes" id="UP000319209"/>
    </source>
</evidence>
<dbReference type="OrthoDB" id="9787548at2"/>
<dbReference type="PANTHER" id="PTHR11706">
    <property type="entry name" value="SOLUTE CARRIER PROTEIN FAMILY 11 MEMBER"/>
    <property type="match status" value="1"/>
</dbReference>
<evidence type="ECO:0000313" key="8">
    <source>
        <dbReference type="EMBL" id="QDO94886.1"/>
    </source>
</evidence>
<feature type="transmembrane region" description="Helical" evidence="7">
    <location>
        <begin position="39"/>
        <end position="58"/>
    </location>
</feature>
<dbReference type="NCBIfam" id="NF037982">
    <property type="entry name" value="Nramp_1"/>
    <property type="match status" value="1"/>
</dbReference>
<feature type="transmembrane region" description="Helical" evidence="7">
    <location>
        <begin position="79"/>
        <end position="100"/>
    </location>
</feature>
<dbReference type="GO" id="GO:0015293">
    <property type="term" value="F:symporter activity"/>
    <property type="evidence" value="ECO:0007669"/>
    <property type="project" value="UniProtKB-KW"/>
</dbReference>
<feature type="transmembrane region" description="Helical" evidence="7">
    <location>
        <begin position="193"/>
        <end position="214"/>
    </location>
</feature>
<dbReference type="EMBL" id="CP041637">
    <property type="protein sequence ID" value="QDO94886.1"/>
    <property type="molecule type" value="Genomic_DNA"/>
</dbReference>
<keyword evidence="5 7" id="KW-1133">Transmembrane helix</keyword>
<feature type="transmembrane region" description="Helical" evidence="7">
    <location>
        <begin position="154"/>
        <end position="173"/>
    </location>
</feature>
<proteinExistence type="predicted"/>
<feature type="transmembrane region" description="Helical" evidence="7">
    <location>
        <begin position="380"/>
        <end position="401"/>
    </location>
</feature>
<reference evidence="8 9" key="1">
    <citation type="submission" date="2019-07" db="EMBL/GenBank/DDBJ databases">
        <title>Genome sequencing for Formosa sp. PS13.</title>
        <authorList>
            <person name="Park S.-J."/>
        </authorList>
    </citation>
    <scope>NUCLEOTIDE SEQUENCE [LARGE SCALE GENOMIC DNA]</scope>
    <source>
        <strain evidence="8 9">PS13</strain>
    </source>
</reference>
<evidence type="ECO:0000256" key="4">
    <source>
        <dbReference type="ARBA" id="ARBA00022847"/>
    </source>
</evidence>
<feature type="transmembrane region" description="Helical" evidence="7">
    <location>
        <begin position="280"/>
        <end position="311"/>
    </location>
</feature>
<keyword evidence="4" id="KW-0769">Symport</keyword>
<name>A0A516GTN8_9FLAO</name>